<dbReference type="STRING" id="37992.A0A4Z0Y3Y2"/>
<keyword evidence="3" id="KW-0496">Mitochondrion</keyword>
<gene>
    <name evidence="4" type="ORF">E0Z10_g10695</name>
</gene>
<dbReference type="PANTHER" id="PTHR28554:SF1">
    <property type="entry name" value="LARGE RIBOSOMAL SUBUNIT PROTEIN ML45"/>
    <property type="match status" value="1"/>
</dbReference>
<dbReference type="OrthoDB" id="19619at2759"/>
<dbReference type="Proteomes" id="UP000297716">
    <property type="component" value="Unassembled WGS sequence"/>
</dbReference>
<proteinExistence type="predicted"/>
<comment type="subcellular location">
    <subcellularLocation>
        <location evidence="1">Mitochondrion</location>
    </subcellularLocation>
</comment>
<evidence type="ECO:0000256" key="1">
    <source>
        <dbReference type="ARBA" id="ARBA00004173"/>
    </source>
</evidence>
<evidence type="ECO:0000313" key="5">
    <source>
        <dbReference type="Proteomes" id="UP000297716"/>
    </source>
</evidence>
<dbReference type="GO" id="GO:0005739">
    <property type="term" value="C:mitochondrion"/>
    <property type="evidence" value="ECO:0007669"/>
    <property type="project" value="UniProtKB-SubCell"/>
</dbReference>
<dbReference type="Gene3D" id="3.10.450.240">
    <property type="match status" value="1"/>
</dbReference>
<dbReference type="SUPFAM" id="SSF54427">
    <property type="entry name" value="NTF2-like"/>
    <property type="match status" value="1"/>
</dbReference>
<keyword evidence="5" id="KW-1185">Reference proteome</keyword>
<evidence type="ECO:0000256" key="3">
    <source>
        <dbReference type="ARBA" id="ARBA00023128"/>
    </source>
</evidence>
<dbReference type="EMBL" id="SKBN01000457">
    <property type="protein sequence ID" value="TGJ77577.1"/>
    <property type="molecule type" value="Genomic_DNA"/>
</dbReference>
<accession>A0A4Z0Y3Y2</accession>
<keyword evidence="2" id="KW-0809">Transit peptide</keyword>
<dbReference type="PANTHER" id="PTHR28554">
    <property type="entry name" value="39S RIBOSOMAL PROTEIN L45, MITOCHONDRIAL"/>
    <property type="match status" value="1"/>
</dbReference>
<name>A0A4Z0Y3Y2_9PEZI</name>
<dbReference type="InterPro" id="IPR032710">
    <property type="entry name" value="NTF2-like_dom_sf"/>
</dbReference>
<reference evidence="4 5" key="1">
    <citation type="submission" date="2019-03" db="EMBL/GenBank/DDBJ databases">
        <title>Draft genome sequence of Xylaria hypoxylon DSM 108379, a ubiquitous saprotrophic-parasitic fungi on hardwood.</title>
        <authorList>
            <person name="Buettner E."/>
            <person name="Leonhardt S."/>
            <person name="Gebauer A.M."/>
            <person name="Liers C."/>
            <person name="Hofrichter M."/>
            <person name="Kellner H."/>
        </authorList>
    </citation>
    <scope>NUCLEOTIDE SEQUENCE [LARGE SCALE GENOMIC DNA]</scope>
    <source>
        <strain evidence="4 5">DSM 108379</strain>
    </source>
</reference>
<evidence type="ECO:0000313" key="4">
    <source>
        <dbReference type="EMBL" id="TGJ77577.1"/>
    </source>
</evidence>
<sequence>MAELARIARPWLFSLSQPMRTSTIAASPYLGLGRAAQKEMTMQTEAVSTFLLPYTVVPPPVYRFPLSPVKFSKMVWMLAKNRTVALGSLLGVYFVSMRAKGFSWPRFRSKKRTCIPTAKALHVMMSEAVAQGDKDTLRRVCTTELFQTLAGAIDSRPAGMRTEWELLRYDDKLSYPRLADFRVTYQPLPSGKGMRLIKQAVVSISSVQRLTRYNAKTGEKIPGGERERYMKEHLVLQSNVKDGTFEAEPWKVWGTLPEMSYEMIRDDTAMYKEAINDNSRRRGR</sequence>
<comment type="caution">
    <text evidence="4">The sequence shown here is derived from an EMBL/GenBank/DDBJ whole genome shotgun (WGS) entry which is preliminary data.</text>
</comment>
<evidence type="ECO:0000256" key="2">
    <source>
        <dbReference type="ARBA" id="ARBA00022946"/>
    </source>
</evidence>
<dbReference type="InterPro" id="IPR051975">
    <property type="entry name" value="mtLSU_mL45"/>
</dbReference>
<dbReference type="AlphaFoldDB" id="A0A4Z0Y3Y2"/>
<organism evidence="4 5">
    <name type="scientific">Xylaria hypoxylon</name>
    <dbReference type="NCBI Taxonomy" id="37992"/>
    <lineage>
        <taxon>Eukaryota</taxon>
        <taxon>Fungi</taxon>
        <taxon>Dikarya</taxon>
        <taxon>Ascomycota</taxon>
        <taxon>Pezizomycotina</taxon>
        <taxon>Sordariomycetes</taxon>
        <taxon>Xylariomycetidae</taxon>
        <taxon>Xylariales</taxon>
        <taxon>Xylariaceae</taxon>
        <taxon>Xylaria</taxon>
    </lineage>
</organism>
<evidence type="ECO:0008006" key="6">
    <source>
        <dbReference type="Google" id="ProtNLM"/>
    </source>
</evidence>
<protein>
    <recommendedName>
        <fullName evidence="6">Tim44-like domain-containing protein</fullName>
    </recommendedName>
</protein>